<dbReference type="InterPro" id="IPR002347">
    <property type="entry name" value="SDR_fam"/>
</dbReference>
<dbReference type="AlphaFoldDB" id="A0A5J6QMM1"/>
<dbReference type="InterPro" id="IPR036291">
    <property type="entry name" value="NAD(P)-bd_dom_sf"/>
</dbReference>
<dbReference type="PRINTS" id="PR00080">
    <property type="entry name" value="SDRFAMILY"/>
</dbReference>
<keyword evidence="5" id="KW-1185">Reference proteome</keyword>
<dbReference type="RefSeq" id="WP_151133567.1">
    <property type="nucleotide sequence ID" value="NZ_CP043311.1"/>
</dbReference>
<dbReference type="EMBL" id="CP043311">
    <property type="protein sequence ID" value="QEY62912.1"/>
    <property type="molecule type" value="Genomic_DNA"/>
</dbReference>
<dbReference type="KEGG" id="plal:FXN65_12800"/>
<accession>A0A5J6QMM1</accession>
<dbReference type="SMART" id="SM00822">
    <property type="entry name" value="PKS_KR"/>
    <property type="match status" value="1"/>
</dbReference>
<dbReference type="FunFam" id="3.40.50.720:FF:000084">
    <property type="entry name" value="Short-chain dehydrogenase reductase"/>
    <property type="match status" value="1"/>
</dbReference>
<dbReference type="CDD" id="cd05233">
    <property type="entry name" value="SDR_c"/>
    <property type="match status" value="1"/>
</dbReference>
<gene>
    <name evidence="4" type="ORF">FXN65_12800</name>
</gene>
<proteinExistence type="inferred from homology"/>
<dbReference type="GO" id="GO:0016491">
    <property type="term" value="F:oxidoreductase activity"/>
    <property type="evidence" value="ECO:0007669"/>
    <property type="project" value="UniProtKB-KW"/>
</dbReference>
<evidence type="ECO:0000256" key="1">
    <source>
        <dbReference type="ARBA" id="ARBA00006484"/>
    </source>
</evidence>
<dbReference type="PANTHER" id="PTHR43639:SF1">
    <property type="entry name" value="SHORT-CHAIN DEHYDROGENASE_REDUCTASE FAMILY PROTEIN"/>
    <property type="match status" value="1"/>
</dbReference>
<reference evidence="4 5" key="1">
    <citation type="submission" date="2019-08" db="EMBL/GenBank/DDBJ databases">
        <title>Whole-genome Sequencing of e-waste polymer degrading bacterium Pseudomonas sp. strain PE08.</title>
        <authorList>
            <person name="Kirdat K."/>
            <person name="Debbarma P."/>
            <person name="Narawade N."/>
            <person name="Suyal D."/>
            <person name="Thorat V."/>
            <person name="Shouche Y."/>
            <person name="Goel R."/>
            <person name="Yadav A."/>
        </authorList>
    </citation>
    <scope>NUCLEOTIDE SEQUENCE [LARGE SCALE GENOMIC DNA]</scope>
    <source>
        <strain evidence="4 5">PE08</strain>
    </source>
</reference>
<keyword evidence="2" id="KW-0560">Oxidoreductase</keyword>
<name>A0A5J6QMM1_9GAMM</name>
<dbReference type="InterPro" id="IPR057326">
    <property type="entry name" value="KR_dom"/>
</dbReference>
<organism evidence="4 5">
    <name type="scientific">Metapseudomonas lalkuanensis</name>
    <dbReference type="NCBI Taxonomy" id="2604832"/>
    <lineage>
        <taxon>Bacteria</taxon>
        <taxon>Pseudomonadati</taxon>
        <taxon>Pseudomonadota</taxon>
        <taxon>Gammaproteobacteria</taxon>
        <taxon>Pseudomonadales</taxon>
        <taxon>Pseudomonadaceae</taxon>
        <taxon>Metapseudomonas</taxon>
    </lineage>
</organism>
<evidence type="ECO:0000313" key="5">
    <source>
        <dbReference type="Proteomes" id="UP000327179"/>
    </source>
</evidence>
<dbReference type="PRINTS" id="PR00081">
    <property type="entry name" value="GDHRDH"/>
</dbReference>
<dbReference type="Pfam" id="PF13561">
    <property type="entry name" value="adh_short_C2"/>
    <property type="match status" value="1"/>
</dbReference>
<evidence type="ECO:0000313" key="4">
    <source>
        <dbReference type="EMBL" id="QEY62912.1"/>
    </source>
</evidence>
<protein>
    <submittedName>
        <fullName evidence="4">SDR family oxidoreductase</fullName>
    </submittedName>
</protein>
<dbReference type="SUPFAM" id="SSF51735">
    <property type="entry name" value="NAD(P)-binding Rossmann-fold domains"/>
    <property type="match status" value="1"/>
</dbReference>
<evidence type="ECO:0000259" key="3">
    <source>
        <dbReference type="SMART" id="SM00822"/>
    </source>
</evidence>
<comment type="similarity">
    <text evidence="1">Belongs to the short-chain dehydrogenases/reductases (SDR) family.</text>
</comment>
<dbReference type="InterPro" id="IPR020904">
    <property type="entry name" value="Sc_DH/Rdtase_CS"/>
</dbReference>
<feature type="domain" description="Ketoreductase" evidence="3">
    <location>
        <begin position="4"/>
        <end position="169"/>
    </location>
</feature>
<sequence length="252" mass="26357">MNSPVVLITGAAGGVGRALVQRFIQGGWQVFATDLSAEGLARLQVDHLACAILAGDIRRPSTCAEAVAGALAAFGRLDALVNAAGVWREGPVDTFSEEDFDLVLDVNLKATFFMCSAAIPHLKVSGGSIVNISSDAGRQGNRNAAAYCASKGGVTLLTKTLALDLAPFGVRCNAVSPGDIETPMLKFQAEQYGGGDPKGYYRELLAKYPQGDRACFIQPEEVAELVYFLSQPGARSITGADMAIDRGVSAGN</sequence>
<dbReference type="Gene3D" id="3.40.50.720">
    <property type="entry name" value="NAD(P)-binding Rossmann-like Domain"/>
    <property type="match status" value="1"/>
</dbReference>
<dbReference type="PANTHER" id="PTHR43639">
    <property type="entry name" value="OXIDOREDUCTASE, SHORT-CHAIN DEHYDROGENASE/REDUCTASE FAMILY (AFU_ORTHOLOGUE AFUA_5G02870)"/>
    <property type="match status" value="1"/>
</dbReference>
<evidence type="ECO:0000256" key="2">
    <source>
        <dbReference type="ARBA" id="ARBA00023002"/>
    </source>
</evidence>
<dbReference type="Proteomes" id="UP000327179">
    <property type="component" value="Chromosome"/>
</dbReference>
<dbReference type="PROSITE" id="PS00061">
    <property type="entry name" value="ADH_SHORT"/>
    <property type="match status" value="1"/>
</dbReference>